<evidence type="ECO:0000256" key="2">
    <source>
        <dbReference type="ARBA" id="ARBA00022448"/>
    </source>
</evidence>
<dbReference type="InterPro" id="IPR013736">
    <property type="entry name" value="Xaa-Pro_dipept_C"/>
</dbReference>
<evidence type="ECO:0000256" key="7">
    <source>
        <dbReference type="SAM" id="Phobius"/>
    </source>
</evidence>
<gene>
    <name evidence="9" type="ORF">FB471_1228</name>
</gene>
<evidence type="ECO:0000313" key="10">
    <source>
        <dbReference type="Proteomes" id="UP000320876"/>
    </source>
</evidence>
<dbReference type="InterPro" id="IPR017871">
    <property type="entry name" value="ABC_transporter-like_CS"/>
</dbReference>
<evidence type="ECO:0000313" key="9">
    <source>
        <dbReference type="EMBL" id="TQJ01540.1"/>
    </source>
</evidence>
<dbReference type="PROSITE" id="PS00211">
    <property type="entry name" value="ABC_TRANSPORTER_1"/>
    <property type="match status" value="1"/>
</dbReference>
<evidence type="ECO:0000259" key="8">
    <source>
        <dbReference type="PROSITE" id="PS50893"/>
    </source>
</evidence>
<dbReference type="EMBL" id="VFML01000001">
    <property type="protein sequence ID" value="TQJ01540.1"/>
    <property type="molecule type" value="Genomic_DNA"/>
</dbReference>
<comment type="caution">
    <text evidence="9">The sequence shown here is derived from an EMBL/GenBank/DDBJ whole genome shotgun (WGS) entry which is preliminary data.</text>
</comment>
<dbReference type="Proteomes" id="UP000320876">
    <property type="component" value="Unassembled WGS sequence"/>
</dbReference>
<dbReference type="Pfam" id="PF02129">
    <property type="entry name" value="Peptidase_S15"/>
    <property type="match status" value="1"/>
</dbReference>
<keyword evidence="10" id="KW-1185">Reference proteome</keyword>
<evidence type="ECO:0000256" key="5">
    <source>
        <dbReference type="ARBA" id="ARBA00022840"/>
    </source>
</evidence>
<keyword evidence="7" id="KW-0812">Transmembrane</keyword>
<evidence type="ECO:0000256" key="6">
    <source>
        <dbReference type="SAM" id="MobiDB-lite"/>
    </source>
</evidence>
<dbReference type="PANTHER" id="PTHR43335">
    <property type="entry name" value="ABC TRANSPORTER, ATP-BINDING PROTEIN"/>
    <property type="match status" value="1"/>
</dbReference>
<proteinExistence type="inferred from homology"/>
<dbReference type="InterPro" id="IPR003439">
    <property type="entry name" value="ABC_transporter-like_ATP-bd"/>
</dbReference>
<dbReference type="SUPFAM" id="SSF52540">
    <property type="entry name" value="P-loop containing nucleoside triphosphate hydrolases"/>
    <property type="match status" value="1"/>
</dbReference>
<organism evidence="9 10">
    <name type="scientific">Amycolatopsis cihanbeyliensis</name>
    <dbReference type="NCBI Taxonomy" id="1128664"/>
    <lineage>
        <taxon>Bacteria</taxon>
        <taxon>Bacillati</taxon>
        <taxon>Actinomycetota</taxon>
        <taxon>Actinomycetes</taxon>
        <taxon>Pseudonocardiales</taxon>
        <taxon>Pseudonocardiaceae</taxon>
        <taxon>Amycolatopsis</taxon>
    </lineage>
</organism>
<name>A0A542DES1_AMYCI</name>
<feature type="transmembrane region" description="Helical" evidence="7">
    <location>
        <begin position="41"/>
        <end position="64"/>
    </location>
</feature>
<keyword evidence="7" id="KW-0472">Membrane</keyword>
<comment type="similarity">
    <text evidence="1">Belongs to the ABC transporter superfamily.</text>
</comment>
<dbReference type="AlphaFoldDB" id="A0A542DES1"/>
<dbReference type="InterPro" id="IPR000383">
    <property type="entry name" value="Xaa-Pro-like_dom"/>
</dbReference>
<evidence type="ECO:0000256" key="4">
    <source>
        <dbReference type="ARBA" id="ARBA00022801"/>
    </source>
</evidence>
<dbReference type="SUPFAM" id="SSF49785">
    <property type="entry name" value="Galactose-binding domain-like"/>
    <property type="match status" value="1"/>
</dbReference>
<sequence>MPGVTCITVSQPGATSGLSGKPEYGHPVRRIPFLTHWRGRLVALVALAAVVVLLVAAGLVWAGVGDESPPVRTQEAAVDVPAAPGSSERVRLDTTLYTPESTPAPAILLAHGFGGSKDSVADQANELAERGFAVLAYSARGFGRSTGKIALNDPDYEVADASGLLDYLADRPEVLSDAEGDPRVGVTGGSYGGALALLLAGTDDRVDAIAPVITYNDLAQGLVPNAASSEPVAARTPAPGAFSPDGVFKESWAGILFAAGTGPTAASPGAAAIEPGSELEEDDVAAAGARIADPGPARTPGSRADPCGRFTERVCAAYRDVATDGKPSARTVELLHRVSPVSVTGDITVPTLLVQGENDTLFGLDQADATARQITEAGGEVTMIWYSGGHDGGSPGPQLRGRIADWLDFQLNGEGEGPGAPFSYEVQGSLRTDGAPSIRRVEAAAYPGLEGGGTERRQVSLSGEPQAIVNPPGGNPAAVSGIPGLNRLTSSSSRLSSMFSMDPPGQAARFTSQPRDSQLLITGGSTVRLRVSVAGEQAPQDPASGAVLFAKLYDVSPDGSRTLPANAVAPIRIPRLPADGGAAEVTVTLPGIVRPIEAGHALELVVGTTDRAYATPPEPAAYQVELAGSGTVTVPVVPGTQVSGGWPIGQLIGIGGVLAAAALVSVVAAFRRRRSHRVDPELVDTPLVISGLTKAYPGGLTAVNDLSFRVERGQVLGLLGPNGAGKTTTLRMLMGLITPTSGEIKVFGHRVSPGAPVLSRIGSFVEGSGFLPHLSGADNLRLYWASTGRPAGKAHVSEALEIAGLGDAVHRKVRTYSQGMRQRLAIAQAMLGLPELLVLDEPTNGLDPPQIHQMREVLRRYAATGRTVVVSSHLLAEVEQTSTHVVVMHRGALVADGEVGEIVAAGGEATFRVDRPEEAAVALRAITGVSTVEVDGELVHADLDGLPRSEAVAALVGAGVSVEQAGPRRRLEDAFLQLVGEGGPGE</sequence>
<dbReference type="GO" id="GO:0008239">
    <property type="term" value="F:dipeptidyl-peptidase activity"/>
    <property type="evidence" value="ECO:0007669"/>
    <property type="project" value="InterPro"/>
</dbReference>
<keyword evidence="7" id="KW-1133">Transmembrane helix</keyword>
<dbReference type="InterPro" id="IPR027417">
    <property type="entry name" value="P-loop_NTPase"/>
</dbReference>
<dbReference type="Gene3D" id="2.60.120.260">
    <property type="entry name" value="Galactose-binding domain-like"/>
    <property type="match status" value="1"/>
</dbReference>
<dbReference type="GO" id="GO:0016887">
    <property type="term" value="F:ATP hydrolysis activity"/>
    <property type="evidence" value="ECO:0007669"/>
    <property type="project" value="InterPro"/>
</dbReference>
<protein>
    <submittedName>
        <fullName evidence="9">ABC-2 type transport system ATP-binding protein</fullName>
    </submittedName>
</protein>
<accession>A0A542DES1</accession>
<reference evidence="9 10" key="1">
    <citation type="submission" date="2019-06" db="EMBL/GenBank/DDBJ databases">
        <title>Sequencing the genomes of 1000 actinobacteria strains.</title>
        <authorList>
            <person name="Klenk H.-P."/>
        </authorList>
    </citation>
    <scope>NUCLEOTIDE SEQUENCE [LARGE SCALE GENOMIC DNA]</scope>
    <source>
        <strain evidence="9 10">DSM 45679</strain>
    </source>
</reference>
<dbReference type="SUPFAM" id="SSF53474">
    <property type="entry name" value="alpha/beta-Hydrolases"/>
    <property type="match status" value="1"/>
</dbReference>
<dbReference type="Gene3D" id="3.40.50.1820">
    <property type="entry name" value="alpha/beta hydrolase"/>
    <property type="match status" value="2"/>
</dbReference>
<feature type="region of interest" description="Disordered" evidence="6">
    <location>
        <begin position="495"/>
        <end position="514"/>
    </location>
</feature>
<keyword evidence="5 9" id="KW-0067">ATP-binding</keyword>
<feature type="domain" description="ABC transporter" evidence="8">
    <location>
        <begin position="687"/>
        <end position="915"/>
    </location>
</feature>
<evidence type="ECO:0000256" key="3">
    <source>
        <dbReference type="ARBA" id="ARBA00022741"/>
    </source>
</evidence>
<dbReference type="InterPro" id="IPR029058">
    <property type="entry name" value="AB_hydrolase_fold"/>
</dbReference>
<dbReference type="GO" id="GO:0005524">
    <property type="term" value="F:ATP binding"/>
    <property type="evidence" value="ECO:0007669"/>
    <property type="project" value="UniProtKB-KW"/>
</dbReference>
<keyword evidence="3" id="KW-0547">Nucleotide-binding</keyword>
<keyword evidence="2" id="KW-0813">Transport</keyword>
<dbReference type="SMART" id="SM00382">
    <property type="entry name" value="AAA"/>
    <property type="match status" value="1"/>
</dbReference>
<keyword evidence="4" id="KW-0378">Hydrolase</keyword>
<evidence type="ECO:0000256" key="1">
    <source>
        <dbReference type="ARBA" id="ARBA00005417"/>
    </source>
</evidence>
<dbReference type="SMART" id="SM00939">
    <property type="entry name" value="PepX_C"/>
    <property type="match status" value="1"/>
</dbReference>
<dbReference type="OrthoDB" id="9804819at2"/>
<dbReference type="Pfam" id="PF08530">
    <property type="entry name" value="PepX_C"/>
    <property type="match status" value="1"/>
</dbReference>
<dbReference type="InterPro" id="IPR003593">
    <property type="entry name" value="AAA+_ATPase"/>
</dbReference>
<feature type="transmembrane region" description="Helical" evidence="7">
    <location>
        <begin position="651"/>
        <end position="670"/>
    </location>
</feature>
<dbReference type="PROSITE" id="PS50893">
    <property type="entry name" value="ABC_TRANSPORTER_2"/>
    <property type="match status" value="1"/>
</dbReference>
<dbReference type="PANTHER" id="PTHR43335:SF4">
    <property type="entry name" value="ABC TRANSPORTER, ATP-BINDING PROTEIN"/>
    <property type="match status" value="1"/>
</dbReference>
<dbReference type="Pfam" id="PF00005">
    <property type="entry name" value="ABC_tran"/>
    <property type="match status" value="1"/>
</dbReference>
<dbReference type="InterPro" id="IPR008979">
    <property type="entry name" value="Galactose-bd-like_sf"/>
</dbReference>
<dbReference type="Gene3D" id="3.40.50.300">
    <property type="entry name" value="P-loop containing nucleotide triphosphate hydrolases"/>
    <property type="match status" value="1"/>
</dbReference>